<sequence length="333" mass="38631">MMPTFPVQYSTLSATALKIHIENAYHLKLVSCKYLLRGVSDTYILEAADARYIFKIYREQHRSHGEILGEVELLNLLKERGASVAYPLRDIAGQTLQTFNAPESIRYGILFSYAEGEPVSDLNDTQLKTVGNQMAIVHNIAVTAELDYSRKPYTFETTLTRPLEILEPAFTELPAEYVYLKDISAKVIEKLSSFDLSGFSYGYCQYDFLPKNFHFTNDSKLTFFDFDFAGKGYLANDLMSFFVHFFMHTYTGKLTDEEADRMYHVFISAYREVRPVSDQEIEAIPYLGVGFWVFYLGFQYENFDDWSNLFFGQRFIKDRVALIKAWVNKYCEF</sequence>
<name>A0ABU1TB87_9SPHI</name>
<comment type="similarity">
    <text evidence="1">Belongs to the pseudomonas-type ThrB family.</text>
</comment>
<evidence type="ECO:0000259" key="2">
    <source>
        <dbReference type="Pfam" id="PF01636"/>
    </source>
</evidence>
<evidence type="ECO:0000313" key="3">
    <source>
        <dbReference type="EMBL" id="MDR6942632.1"/>
    </source>
</evidence>
<dbReference type="PANTHER" id="PTHR21064">
    <property type="entry name" value="AMINOGLYCOSIDE PHOSPHOTRANSFERASE DOMAIN-CONTAINING PROTEIN-RELATED"/>
    <property type="match status" value="1"/>
</dbReference>
<protein>
    <submittedName>
        <fullName evidence="3">Ser/Thr protein kinase RdoA (MazF antagonist)</fullName>
    </submittedName>
</protein>
<evidence type="ECO:0000256" key="1">
    <source>
        <dbReference type="ARBA" id="ARBA00038240"/>
    </source>
</evidence>
<reference evidence="3 4" key="1">
    <citation type="submission" date="2023-07" db="EMBL/GenBank/DDBJ databases">
        <title>Sorghum-associated microbial communities from plants grown in Nebraska, USA.</title>
        <authorList>
            <person name="Schachtman D."/>
        </authorList>
    </citation>
    <scope>NUCLEOTIDE SEQUENCE [LARGE SCALE GENOMIC DNA]</scope>
    <source>
        <strain evidence="3 4">3262</strain>
    </source>
</reference>
<dbReference type="InterPro" id="IPR002575">
    <property type="entry name" value="Aminoglycoside_PTrfase"/>
</dbReference>
<dbReference type="InterPro" id="IPR011009">
    <property type="entry name" value="Kinase-like_dom_sf"/>
</dbReference>
<gene>
    <name evidence="3" type="ORF">J2W55_002474</name>
</gene>
<feature type="domain" description="Aminoglycoside phosphotransferase" evidence="2">
    <location>
        <begin position="36"/>
        <end position="274"/>
    </location>
</feature>
<dbReference type="Proteomes" id="UP001247620">
    <property type="component" value="Unassembled WGS sequence"/>
</dbReference>
<dbReference type="SUPFAM" id="SSF56112">
    <property type="entry name" value="Protein kinase-like (PK-like)"/>
    <property type="match status" value="1"/>
</dbReference>
<proteinExistence type="inferred from homology"/>
<dbReference type="PANTHER" id="PTHR21064:SF6">
    <property type="entry name" value="AMINOGLYCOSIDE PHOSPHOTRANSFERASE DOMAIN-CONTAINING PROTEIN"/>
    <property type="match status" value="1"/>
</dbReference>
<dbReference type="InterPro" id="IPR050249">
    <property type="entry name" value="Pseudomonas-type_ThrB"/>
</dbReference>
<comment type="caution">
    <text evidence="3">The sequence shown here is derived from an EMBL/GenBank/DDBJ whole genome shotgun (WGS) entry which is preliminary data.</text>
</comment>
<keyword evidence="3" id="KW-0418">Kinase</keyword>
<evidence type="ECO:0000313" key="4">
    <source>
        <dbReference type="Proteomes" id="UP001247620"/>
    </source>
</evidence>
<dbReference type="GO" id="GO:0016301">
    <property type="term" value="F:kinase activity"/>
    <property type="evidence" value="ECO:0007669"/>
    <property type="project" value="UniProtKB-KW"/>
</dbReference>
<dbReference type="RefSeq" id="WP_310096027.1">
    <property type="nucleotide sequence ID" value="NZ_JAVDUU010000002.1"/>
</dbReference>
<organism evidence="3 4">
    <name type="scientific">Mucilaginibacter pocheonensis</name>
    <dbReference type="NCBI Taxonomy" id="398050"/>
    <lineage>
        <taxon>Bacteria</taxon>
        <taxon>Pseudomonadati</taxon>
        <taxon>Bacteroidota</taxon>
        <taxon>Sphingobacteriia</taxon>
        <taxon>Sphingobacteriales</taxon>
        <taxon>Sphingobacteriaceae</taxon>
        <taxon>Mucilaginibacter</taxon>
    </lineage>
</organism>
<dbReference type="Gene3D" id="3.30.200.20">
    <property type="entry name" value="Phosphorylase Kinase, domain 1"/>
    <property type="match status" value="1"/>
</dbReference>
<keyword evidence="4" id="KW-1185">Reference proteome</keyword>
<dbReference type="EMBL" id="JAVDUU010000002">
    <property type="protein sequence ID" value="MDR6942632.1"/>
    <property type="molecule type" value="Genomic_DNA"/>
</dbReference>
<keyword evidence="3" id="KW-0808">Transferase</keyword>
<dbReference type="Pfam" id="PF01636">
    <property type="entry name" value="APH"/>
    <property type="match status" value="1"/>
</dbReference>
<dbReference type="Gene3D" id="3.90.1200.10">
    <property type="match status" value="1"/>
</dbReference>
<accession>A0ABU1TB87</accession>